<dbReference type="Pfam" id="PF01765">
    <property type="entry name" value="RRF"/>
    <property type="match status" value="1"/>
</dbReference>
<dbReference type="PANTHER" id="PTHR20982">
    <property type="entry name" value="RIBOSOME RECYCLING FACTOR"/>
    <property type="match status" value="1"/>
</dbReference>
<dbReference type="EMBL" id="CAFBMK010000461">
    <property type="protein sequence ID" value="CAB4959612.1"/>
    <property type="molecule type" value="Genomic_DNA"/>
</dbReference>
<keyword evidence="3" id="KW-0963">Cytoplasm</keyword>
<feature type="domain" description="Ribosome recycling factor" evidence="5">
    <location>
        <begin position="28"/>
        <end position="188"/>
    </location>
</feature>
<dbReference type="InterPro" id="IPR002661">
    <property type="entry name" value="Ribosome_recyc_fac"/>
</dbReference>
<evidence type="ECO:0000256" key="3">
    <source>
        <dbReference type="ARBA" id="ARBA00022490"/>
    </source>
</evidence>
<dbReference type="InterPro" id="IPR036191">
    <property type="entry name" value="RRF_sf"/>
</dbReference>
<reference evidence="6" key="1">
    <citation type="submission" date="2020-05" db="EMBL/GenBank/DDBJ databases">
        <authorList>
            <person name="Chiriac C."/>
            <person name="Salcher M."/>
            <person name="Ghai R."/>
            <person name="Kavagutti S V."/>
        </authorList>
    </citation>
    <scope>NUCLEOTIDE SEQUENCE</scope>
</reference>
<dbReference type="FunFam" id="1.10.132.20:FF:000001">
    <property type="entry name" value="Ribosome-recycling factor"/>
    <property type="match status" value="1"/>
</dbReference>
<dbReference type="GO" id="GO:0043023">
    <property type="term" value="F:ribosomal large subunit binding"/>
    <property type="evidence" value="ECO:0007669"/>
    <property type="project" value="TreeGrafter"/>
</dbReference>
<comment type="subcellular location">
    <subcellularLocation>
        <location evidence="1">Cytoplasm</location>
    </subcellularLocation>
</comment>
<dbReference type="Gene3D" id="1.10.132.20">
    <property type="entry name" value="Ribosome-recycling factor"/>
    <property type="match status" value="1"/>
</dbReference>
<accession>A0A6J7KYJ4</accession>
<dbReference type="InterPro" id="IPR023584">
    <property type="entry name" value="Ribosome_recyc_fac_dom"/>
</dbReference>
<dbReference type="FunFam" id="3.30.1360.40:FF:000001">
    <property type="entry name" value="Ribosome-recycling factor"/>
    <property type="match status" value="1"/>
</dbReference>
<dbReference type="SUPFAM" id="SSF55194">
    <property type="entry name" value="Ribosome recycling factor, RRF"/>
    <property type="match status" value="1"/>
</dbReference>
<dbReference type="CDD" id="cd00520">
    <property type="entry name" value="RRF"/>
    <property type="match status" value="1"/>
</dbReference>
<sequence length="190" mass="20851">MPDDSIIDELLADAAERMKKAVEQTSGELATVRTGRASPNLLDRVVVDYHGVPTALRQLAQIGAPEARLLTVQPYDPSSIKQIEKAISDGDLGVTPSNDGKVIRLGIPEMTEERRKEMVKTARKIGEEGRIRVRNVRRDVLGDLRTYKTDGDIGADEEHRAEAELQKVTDEAIAGLDAQLKAKEADVLEV</sequence>
<evidence type="ECO:0000256" key="2">
    <source>
        <dbReference type="ARBA" id="ARBA00005912"/>
    </source>
</evidence>
<gene>
    <name evidence="6" type="ORF">UFOPK3564_03974</name>
</gene>
<protein>
    <submittedName>
        <fullName evidence="6">Unannotated protein</fullName>
    </submittedName>
</protein>
<dbReference type="GO" id="GO:0006412">
    <property type="term" value="P:translation"/>
    <property type="evidence" value="ECO:0007669"/>
    <property type="project" value="UniProtKB-KW"/>
</dbReference>
<dbReference type="HAMAP" id="MF_00040">
    <property type="entry name" value="RRF"/>
    <property type="match status" value="1"/>
</dbReference>
<dbReference type="AlphaFoldDB" id="A0A6J7KYJ4"/>
<keyword evidence="4" id="KW-0648">Protein biosynthesis</keyword>
<dbReference type="Gene3D" id="3.30.1360.40">
    <property type="match status" value="1"/>
</dbReference>
<evidence type="ECO:0000259" key="5">
    <source>
        <dbReference type="Pfam" id="PF01765"/>
    </source>
</evidence>
<evidence type="ECO:0000256" key="4">
    <source>
        <dbReference type="ARBA" id="ARBA00022917"/>
    </source>
</evidence>
<evidence type="ECO:0000256" key="1">
    <source>
        <dbReference type="ARBA" id="ARBA00004496"/>
    </source>
</evidence>
<comment type="similarity">
    <text evidence="2">Belongs to the RRF family.</text>
</comment>
<dbReference type="NCBIfam" id="TIGR00496">
    <property type="entry name" value="frr"/>
    <property type="match status" value="1"/>
</dbReference>
<dbReference type="PANTHER" id="PTHR20982:SF3">
    <property type="entry name" value="MITOCHONDRIAL RIBOSOME RECYCLING FACTOR PSEUDO 1"/>
    <property type="match status" value="1"/>
</dbReference>
<dbReference type="GO" id="GO:0005737">
    <property type="term" value="C:cytoplasm"/>
    <property type="evidence" value="ECO:0007669"/>
    <property type="project" value="UniProtKB-SubCell"/>
</dbReference>
<name>A0A6J7KYJ4_9ZZZZ</name>
<proteinExistence type="inferred from homology"/>
<evidence type="ECO:0000313" key="6">
    <source>
        <dbReference type="EMBL" id="CAB4959612.1"/>
    </source>
</evidence>
<organism evidence="6">
    <name type="scientific">freshwater metagenome</name>
    <dbReference type="NCBI Taxonomy" id="449393"/>
    <lineage>
        <taxon>unclassified sequences</taxon>
        <taxon>metagenomes</taxon>
        <taxon>ecological metagenomes</taxon>
    </lineage>
</organism>